<comment type="subcellular location">
    <subcellularLocation>
        <location evidence="1">Membrane</location>
        <topology evidence="1">Multi-pass membrane protein</topology>
    </subcellularLocation>
</comment>
<feature type="transmembrane region" description="Helical" evidence="6">
    <location>
        <begin position="653"/>
        <end position="674"/>
    </location>
</feature>
<dbReference type="CDD" id="cd15039">
    <property type="entry name" value="7tmB3_Methuselah-like"/>
    <property type="match status" value="1"/>
</dbReference>
<dbReference type="GO" id="GO:0007166">
    <property type="term" value="P:cell surface receptor signaling pathway"/>
    <property type="evidence" value="ECO:0007669"/>
    <property type="project" value="InterPro"/>
</dbReference>
<comment type="caution">
    <text evidence="8">The sequence shown here is derived from an EMBL/GenBank/DDBJ whole genome shotgun (WGS) entry which is preliminary data.</text>
</comment>
<dbReference type="EMBL" id="JARAKH010000032">
    <property type="protein sequence ID" value="KAK8385726.1"/>
    <property type="molecule type" value="Genomic_DNA"/>
</dbReference>
<dbReference type="InterPro" id="IPR000832">
    <property type="entry name" value="GPCR_2_secretin-like"/>
</dbReference>
<feature type="region of interest" description="Disordered" evidence="5">
    <location>
        <begin position="186"/>
        <end position="216"/>
    </location>
</feature>
<dbReference type="SUPFAM" id="SSF81321">
    <property type="entry name" value="Family A G protein-coupled receptor-like"/>
    <property type="match status" value="1"/>
</dbReference>
<dbReference type="AlphaFoldDB" id="A0AAW0TEE1"/>
<evidence type="ECO:0000256" key="4">
    <source>
        <dbReference type="ARBA" id="ARBA00023136"/>
    </source>
</evidence>
<evidence type="ECO:0000256" key="6">
    <source>
        <dbReference type="SAM" id="Phobius"/>
    </source>
</evidence>
<name>A0AAW0TEE1_SCYPA</name>
<evidence type="ECO:0000256" key="1">
    <source>
        <dbReference type="ARBA" id="ARBA00004141"/>
    </source>
</evidence>
<protein>
    <recommendedName>
        <fullName evidence="7">G-protein coupled receptors family 2 profile 2 domain-containing protein</fullName>
    </recommendedName>
</protein>
<evidence type="ECO:0000313" key="9">
    <source>
        <dbReference type="Proteomes" id="UP001487740"/>
    </source>
</evidence>
<evidence type="ECO:0000256" key="5">
    <source>
        <dbReference type="SAM" id="MobiDB-lite"/>
    </source>
</evidence>
<dbReference type="Proteomes" id="UP001487740">
    <property type="component" value="Unassembled WGS sequence"/>
</dbReference>
<feature type="transmembrane region" description="Helical" evidence="6">
    <location>
        <begin position="694"/>
        <end position="716"/>
    </location>
</feature>
<dbReference type="InterPro" id="IPR017981">
    <property type="entry name" value="GPCR_2-like_7TM"/>
</dbReference>
<gene>
    <name evidence="8" type="ORF">O3P69_016479</name>
</gene>
<keyword evidence="3 6" id="KW-1133">Transmembrane helix</keyword>
<evidence type="ECO:0000259" key="7">
    <source>
        <dbReference type="PROSITE" id="PS50261"/>
    </source>
</evidence>
<sequence>MGVCASPRLSWFTYYTRTRVIGMARGGRDAVQRRRAVLPLLCYLITWFCLPTKASHLSHLANLEEFSHPRDEETPSQEDYLRNELDEATPRDTIWMGDMKQRGGLDIPVLSSQEKTVGEGLLDEATLKENGTTLEVIRERRDLNVPRVGREKTKEERFLDEVTLRENGNNIGSYKGRKRLVGANVRKRRTSGATRTPSKEGNDKKHLYKPGPTSSRHEVECLVKPSCSSRDIPQDTDIGHMFPCMCDDHCYLYGDCCHDHVPVSYTAPAIRPACMLLTPIAGRHYRFHRSVFMVNWCPEGSEPNLKDRCEGEGSSSYLEDIPVFSKTTGIGYANIFCAFCHNDIEIYKYEISVSCLGTVNVTSDLENMMYHSGELRWSLFNDVSEDTIECLLDVAYPPSIGRWCQSELVDTCHKNWASEENVTRCSAYNYYVQSENTVYKNRDCALCNGVLHDEIQCLSLFKIGSGPPFYMPPSLLELFEVRGNCKDNEVWDVLYRRCENVACGFLFTLQDGKCERSNATISDDSQSYLNSSCYVLEYDQNAFTTFPNESIYLNETRHLYRFGEYELNGSLIRVCDEKKRWTPFMHILSSVLIIISLVCLLAHMAIFLMLPERRNIPSMNLFSMTVSLFMAEFLFLTFFQLKFNHITCIVSGVLMYYFLSVSFLWMNVMSIDIFRTFYYTSSYRTKSRKIFTQYSLYAWILPLGGVTLAMVVDEVWPDYVIAPHFGTDTCWINNKWGLVTFFTFPSGMVILANLILYMVSVRNIYTQIKSGEMASSTIRKSDGI</sequence>
<keyword evidence="2 6" id="KW-0812">Transmembrane</keyword>
<keyword evidence="9" id="KW-1185">Reference proteome</keyword>
<feature type="transmembrane region" description="Helical" evidence="6">
    <location>
        <begin position="621"/>
        <end position="641"/>
    </location>
</feature>
<keyword evidence="4 6" id="KW-0472">Membrane</keyword>
<feature type="transmembrane region" description="Helical" evidence="6">
    <location>
        <begin position="584"/>
        <end position="609"/>
    </location>
</feature>
<dbReference type="Pfam" id="PF00002">
    <property type="entry name" value="7tm_2"/>
    <property type="match status" value="1"/>
</dbReference>
<evidence type="ECO:0000256" key="3">
    <source>
        <dbReference type="ARBA" id="ARBA00022989"/>
    </source>
</evidence>
<reference evidence="8 9" key="1">
    <citation type="submission" date="2023-03" db="EMBL/GenBank/DDBJ databases">
        <title>High-quality genome of Scylla paramamosain provides insights in environmental adaptation.</title>
        <authorList>
            <person name="Zhang L."/>
        </authorList>
    </citation>
    <scope>NUCLEOTIDE SEQUENCE [LARGE SCALE GENOMIC DNA]</scope>
    <source>
        <strain evidence="8">LZ_2023a</strain>
        <tissue evidence="8">Muscle</tissue>
    </source>
</reference>
<dbReference type="PANTHER" id="PTHR45902">
    <property type="entry name" value="LATROPHILIN RECEPTOR-LIKE PROTEIN A"/>
    <property type="match status" value="1"/>
</dbReference>
<feature type="transmembrane region" description="Helical" evidence="6">
    <location>
        <begin position="736"/>
        <end position="759"/>
    </location>
</feature>
<dbReference type="GO" id="GO:0016020">
    <property type="term" value="C:membrane"/>
    <property type="evidence" value="ECO:0007669"/>
    <property type="project" value="UniProtKB-SubCell"/>
</dbReference>
<dbReference type="GO" id="GO:0004930">
    <property type="term" value="F:G protein-coupled receptor activity"/>
    <property type="evidence" value="ECO:0007669"/>
    <property type="project" value="InterPro"/>
</dbReference>
<dbReference type="InterPro" id="IPR053231">
    <property type="entry name" value="GPCR_LN-TM7"/>
</dbReference>
<dbReference type="PROSITE" id="PS50261">
    <property type="entry name" value="G_PROTEIN_RECEP_F2_4"/>
    <property type="match status" value="1"/>
</dbReference>
<feature type="domain" description="G-protein coupled receptors family 2 profile 2" evidence="7">
    <location>
        <begin position="585"/>
        <end position="784"/>
    </location>
</feature>
<accession>A0AAW0TEE1</accession>
<evidence type="ECO:0000313" key="8">
    <source>
        <dbReference type="EMBL" id="KAK8385726.1"/>
    </source>
</evidence>
<dbReference type="PANTHER" id="PTHR45902:SF4">
    <property type="entry name" value="G-PROTEIN COUPLED RECEPTORS FAMILY 2 PROFILE 2 DOMAIN-CONTAINING PROTEIN"/>
    <property type="match status" value="1"/>
</dbReference>
<dbReference type="Gene3D" id="1.20.1070.10">
    <property type="entry name" value="Rhodopsin 7-helix transmembrane proteins"/>
    <property type="match status" value="1"/>
</dbReference>
<evidence type="ECO:0000256" key="2">
    <source>
        <dbReference type="ARBA" id="ARBA00022692"/>
    </source>
</evidence>
<organism evidence="8 9">
    <name type="scientific">Scylla paramamosain</name>
    <name type="common">Mud crab</name>
    <dbReference type="NCBI Taxonomy" id="85552"/>
    <lineage>
        <taxon>Eukaryota</taxon>
        <taxon>Metazoa</taxon>
        <taxon>Ecdysozoa</taxon>
        <taxon>Arthropoda</taxon>
        <taxon>Crustacea</taxon>
        <taxon>Multicrustacea</taxon>
        <taxon>Malacostraca</taxon>
        <taxon>Eumalacostraca</taxon>
        <taxon>Eucarida</taxon>
        <taxon>Decapoda</taxon>
        <taxon>Pleocyemata</taxon>
        <taxon>Brachyura</taxon>
        <taxon>Eubrachyura</taxon>
        <taxon>Portunoidea</taxon>
        <taxon>Portunidae</taxon>
        <taxon>Portuninae</taxon>
        <taxon>Scylla</taxon>
    </lineage>
</organism>
<proteinExistence type="predicted"/>